<dbReference type="SUPFAM" id="SSF103473">
    <property type="entry name" value="MFS general substrate transporter"/>
    <property type="match status" value="1"/>
</dbReference>
<dbReference type="Proteomes" id="UP000235220">
    <property type="component" value="Chromosome 5"/>
</dbReference>
<evidence type="ECO:0000313" key="8">
    <source>
        <dbReference type="Proteomes" id="UP000235220"/>
    </source>
</evidence>
<dbReference type="GO" id="GO:0016020">
    <property type="term" value="C:membrane"/>
    <property type="evidence" value="ECO:0000318"/>
    <property type="project" value="GO_Central"/>
</dbReference>
<feature type="domain" description="NFD4 C-terminal" evidence="7">
    <location>
        <begin position="367"/>
        <end position="573"/>
    </location>
</feature>
<name>A0A6P9EQ05_JUGRE</name>
<feature type="transmembrane region" description="Helical" evidence="5">
    <location>
        <begin position="544"/>
        <end position="563"/>
    </location>
</feature>
<evidence type="ECO:0000313" key="9">
    <source>
        <dbReference type="RefSeq" id="XP_035545968.1"/>
    </source>
</evidence>
<keyword evidence="8" id="KW-1185">Reference proteome</keyword>
<feature type="transmembrane region" description="Helical" evidence="5">
    <location>
        <begin position="68"/>
        <end position="84"/>
    </location>
</feature>
<protein>
    <submittedName>
        <fullName evidence="9">Uncharacterized protein LOC118348450</fullName>
    </submittedName>
</protein>
<feature type="transmembrane region" description="Helical" evidence="5">
    <location>
        <begin position="429"/>
        <end position="448"/>
    </location>
</feature>
<feature type="transmembrane region" description="Helical" evidence="5">
    <location>
        <begin position="26"/>
        <end position="48"/>
    </location>
</feature>
<dbReference type="PANTHER" id="PTHR21576">
    <property type="entry name" value="UNCHARACTERIZED NODULIN-LIKE PROTEIN"/>
    <property type="match status" value="1"/>
</dbReference>
<dbReference type="KEGG" id="jre:118348450"/>
<accession>A0A6P9EQ05</accession>
<keyword evidence="3 5" id="KW-1133">Transmembrane helix</keyword>
<dbReference type="Pfam" id="PF23262">
    <property type="entry name" value="NFD4_C"/>
    <property type="match status" value="1"/>
</dbReference>
<feature type="transmembrane region" description="Helical" evidence="5">
    <location>
        <begin position="351"/>
        <end position="374"/>
    </location>
</feature>
<dbReference type="OrthoDB" id="6089360at2759"/>
<comment type="subcellular location">
    <subcellularLocation>
        <location evidence="1">Membrane</location>
        <topology evidence="1">Multi-pass membrane protein</topology>
    </subcellularLocation>
</comment>
<dbReference type="GeneID" id="118348450"/>
<evidence type="ECO:0000256" key="5">
    <source>
        <dbReference type="SAM" id="Phobius"/>
    </source>
</evidence>
<evidence type="ECO:0000256" key="1">
    <source>
        <dbReference type="ARBA" id="ARBA00004141"/>
    </source>
</evidence>
<dbReference type="InterPro" id="IPR010658">
    <property type="entry name" value="Nodulin-like"/>
</dbReference>
<evidence type="ECO:0000256" key="3">
    <source>
        <dbReference type="ARBA" id="ARBA00022989"/>
    </source>
</evidence>
<evidence type="ECO:0000259" key="6">
    <source>
        <dbReference type="Pfam" id="PF06813"/>
    </source>
</evidence>
<feature type="transmembrane region" description="Helical" evidence="5">
    <location>
        <begin position="123"/>
        <end position="143"/>
    </location>
</feature>
<feature type="transmembrane region" description="Helical" evidence="5">
    <location>
        <begin position="394"/>
        <end position="417"/>
    </location>
</feature>
<feature type="domain" description="Nodulin-like" evidence="6">
    <location>
        <begin position="25"/>
        <end position="276"/>
    </location>
</feature>
<organism evidence="8 9">
    <name type="scientific">Juglans regia</name>
    <name type="common">English walnut</name>
    <dbReference type="NCBI Taxonomy" id="51240"/>
    <lineage>
        <taxon>Eukaryota</taxon>
        <taxon>Viridiplantae</taxon>
        <taxon>Streptophyta</taxon>
        <taxon>Embryophyta</taxon>
        <taxon>Tracheophyta</taxon>
        <taxon>Spermatophyta</taxon>
        <taxon>Magnoliopsida</taxon>
        <taxon>eudicotyledons</taxon>
        <taxon>Gunneridae</taxon>
        <taxon>Pentapetalae</taxon>
        <taxon>rosids</taxon>
        <taxon>fabids</taxon>
        <taxon>Fagales</taxon>
        <taxon>Juglandaceae</taxon>
        <taxon>Juglans</taxon>
    </lineage>
</organism>
<gene>
    <name evidence="9" type="primary">LOC118348450</name>
</gene>
<evidence type="ECO:0000256" key="2">
    <source>
        <dbReference type="ARBA" id="ARBA00022692"/>
    </source>
</evidence>
<proteinExistence type="predicted"/>
<dbReference type="AlphaFoldDB" id="A0A6P9EQ05"/>
<feature type="transmembrane region" description="Helical" evidence="5">
    <location>
        <begin position="91"/>
        <end position="111"/>
    </location>
</feature>
<dbReference type="PANTHER" id="PTHR21576:SF29">
    <property type="entry name" value="NODULIN-LIKE DOMAIN-CONTAINING PROTEIN"/>
    <property type="match status" value="1"/>
</dbReference>
<dbReference type="Gene3D" id="1.20.1250.20">
    <property type="entry name" value="MFS general substrate transporter like domains"/>
    <property type="match status" value="1"/>
</dbReference>
<feature type="transmembrane region" description="Helical" evidence="5">
    <location>
        <begin position="188"/>
        <end position="207"/>
    </location>
</feature>
<evidence type="ECO:0000256" key="4">
    <source>
        <dbReference type="ARBA" id="ARBA00023136"/>
    </source>
</evidence>
<feature type="transmembrane region" description="Helical" evidence="5">
    <location>
        <begin position="228"/>
        <end position="249"/>
    </location>
</feature>
<keyword evidence="2 5" id="KW-0812">Transmembrane</keyword>
<dbReference type="Pfam" id="PF06813">
    <property type="entry name" value="Nodulin-like"/>
    <property type="match status" value="1"/>
</dbReference>
<reference evidence="9" key="1">
    <citation type="submission" date="2025-08" db="UniProtKB">
        <authorList>
            <consortium name="RefSeq"/>
        </authorList>
    </citation>
    <scope>IDENTIFICATION</scope>
    <source>
        <tissue evidence="9">Leaves</tissue>
    </source>
</reference>
<dbReference type="InParanoid" id="A0A6P9EQ05"/>
<feature type="transmembrane region" description="Helical" evidence="5">
    <location>
        <begin position="454"/>
        <end position="476"/>
    </location>
</feature>
<sequence length="621" mass="69611">MDGGIDRGGDMMSTFQYAKVIMKGRWFVFFATMLIMCWFGAASIYGVYYKVIKETLGFEAKEMNQITFYEHVGAYFSVFVGLLCDLTPEWLVLLIGAAFNFGGFFMPWIAVMHKIPKPKASEMGVFVGLGAAAPNFAHTIALVTCVNNFPESRGVVLGLMKGMAEASVAVLTQIYQLVIHGDDDVKNLILATAVLPAITSVAFVFTIRKIERDDDDQRWQRHPNELRVFLKFYYLTSVVALFVLTVTLLERYFDVTKTDHKYHVIVIFVLIFLPLYNVIKEEAAAQSRLEKQQFLDRLAVLVVHFIEKPQEVFLPDSNSSINQILEEKKPKRSCLSSIFFSKPERGEDHSIFQAILSIDMLYILVIMLCGYGSGLTAYEHFWRLGKALGNKEQVVTSIISMASVWNCFGRIYSGFLSELLIIKWRIPRATMLAFMLLLQCIAMLLGAFPEIPGAYYLATVTIGFALGAQLPVNLAMISEFFGLKYYGTLLNFAQLTTPLGLYLMNQNLARVLNYETEVTNDIIAQGKDPSTVILDQVCRGSHCLRLLFSTLALISLVGALVSLKFAGRTRGFYQGDVYKKFRGQRCTGNGRSRSVEGEAHVKHLGGDVEAQALETHEMAQA</sequence>
<feature type="transmembrane region" description="Helical" evidence="5">
    <location>
        <begin position="261"/>
        <end position="279"/>
    </location>
</feature>
<dbReference type="RefSeq" id="XP_035545968.1">
    <property type="nucleotide sequence ID" value="XM_035690075.1"/>
</dbReference>
<keyword evidence="4 5" id="KW-0472">Membrane</keyword>
<dbReference type="InterPro" id="IPR036259">
    <property type="entry name" value="MFS_trans_sf"/>
</dbReference>
<feature type="transmembrane region" description="Helical" evidence="5">
    <location>
        <begin position="483"/>
        <end position="504"/>
    </location>
</feature>
<dbReference type="InterPro" id="IPR056555">
    <property type="entry name" value="NFD4_C"/>
</dbReference>
<evidence type="ECO:0000259" key="7">
    <source>
        <dbReference type="Pfam" id="PF23262"/>
    </source>
</evidence>
<feature type="transmembrane region" description="Helical" evidence="5">
    <location>
        <begin position="155"/>
        <end position="176"/>
    </location>
</feature>